<dbReference type="RefSeq" id="WP_135484113.1">
    <property type="nucleotide sequence ID" value="NZ_SRMF01000007.1"/>
</dbReference>
<evidence type="ECO:0000313" key="3">
    <source>
        <dbReference type="Proteomes" id="UP000297475"/>
    </source>
</evidence>
<name>A0A4Z0WD05_9GAMM</name>
<accession>A0A4Z0WD05</accession>
<evidence type="ECO:0000256" key="1">
    <source>
        <dbReference type="SAM" id="MobiDB-lite"/>
    </source>
</evidence>
<dbReference type="Proteomes" id="UP000297475">
    <property type="component" value="Unassembled WGS sequence"/>
</dbReference>
<reference evidence="2 3" key="1">
    <citation type="submission" date="2019-04" db="EMBL/GenBank/DDBJ databases">
        <title>Natronospirillum operosus gen. nov., sp. nov., a haloalkaliphilic satellite isolated from decaying biomass of laboratory culture of cyanobacterium Geitlerinema sp. and proposal of Natronospirillaceae fam. nov. and Saccharospirillaceae fam. nov.</title>
        <authorList>
            <person name="Kevbrin V."/>
            <person name="Boltyanskaya Y."/>
            <person name="Koziaeva V."/>
            <person name="Grouzdev D.S."/>
            <person name="Park M."/>
            <person name="Cho J."/>
        </authorList>
    </citation>
    <scope>NUCLEOTIDE SEQUENCE [LARGE SCALE GENOMIC DNA]</scope>
    <source>
        <strain evidence="2 3">G-116</strain>
    </source>
</reference>
<proteinExistence type="predicted"/>
<dbReference type="EMBL" id="SRMF01000007">
    <property type="protein sequence ID" value="TGG91702.1"/>
    <property type="molecule type" value="Genomic_DNA"/>
</dbReference>
<gene>
    <name evidence="2" type="ORF">E4656_15005</name>
</gene>
<comment type="caution">
    <text evidence="2">The sequence shown here is derived from an EMBL/GenBank/DDBJ whole genome shotgun (WGS) entry which is preliminary data.</text>
</comment>
<protein>
    <submittedName>
        <fullName evidence="2">DUF1127 domain-containing protein</fullName>
    </submittedName>
</protein>
<dbReference type="OrthoDB" id="8116725at2"/>
<evidence type="ECO:0000313" key="2">
    <source>
        <dbReference type="EMBL" id="TGG91702.1"/>
    </source>
</evidence>
<feature type="region of interest" description="Disordered" evidence="1">
    <location>
        <begin position="64"/>
        <end position="87"/>
    </location>
</feature>
<keyword evidence="3" id="KW-1185">Reference proteome</keyword>
<feature type="compositionally biased region" description="Basic and acidic residues" evidence="1">
    <location>
        <begin position="75"/>
        <end position="87"/>
    </location>
</feature>
<sequence length="87" mass="10118">MWVCQPGSCVMKRPSHSGKPDASTLLRRLWVSLVRYRRNRQRRPDVSGLSDRLLRDIGLDRAGVDGLSDPSIMPHHRDDLRDIDIWR</sequence>
<dbReference type="AlphaFoldDB" id="A0A4Z0WD05"/>
<organism evidence="2 3">
    <name type="scientific">Natronospirillum operosum</name>
    <dbReference type="NCBI Taxonomy" id="2759953"/>
    <lineage>
        <taxon>Bacteria</taxon>
        <taxon>Pseudomonadati</taxon>
        <taxon>Pseudomonadota</taxon>
        <taxon>Gammaproteobacteria</taxon>
        <taxon>Oceanospirillales</taxon>
        <taxon>Natronospirillaceae</taxon>
        <taxon>Natronospirillum</taxon>
    </lineage>
</organism>